<gene>
    <name evidence="1" type="ORF">L3X38_037737</name>
</gene>
<comment type="caution">
    <text evidence="1">The sequence shown here is derived from an EMBL/GenBank/DDBJ whole genome shotgun (WGS) entry which is preliminary data.</text>
</comment>
<sequence length="81" mass="9119">MSGTPTIHSLLADSQKHAVTHSKPYTWTRASIATTKGHPYRKDDWCGTRRGKLFYLDWAPDSETKVGQALILRGRETKFGS</sequence>
<dbReference type="AlphaFoldDB" id="A0AAD4V3Z1"/>
<evidence type="ECO:0000313" key="2">
    <source>
        <dbReference type="Proteomes" id="UP001054821"/>
    </source>
</evidence>
<proteinExistence type="predicted"/>
<name>A0AAD4V3Z1_PRUDU</name>
<organism evidence="1 2">
    <name type="scientific">Prunus dulcis</name>
    <name type="common">Almond</name>
    <name type="synonym">Amygdalus dulcis</name>
    <dbReference type="NCBI Taxonomy" id="3755"/>
    <lineage>
        <taxon>Eukaryota</taxon>
        <taxon>Viridiplantae</taxon>
        <taxon>Streptophyta</taxon>
        <taxon>Embryophyta</taxon>
        <taxon>Tracheophyta</taxon>
        <taxon>Spermatophyta</taxon>
        <taxon>Magnoliopsida</taxon>
        <taxon>eudicotyledons</taxon>
        <taxon>Gunneridae</taxon>
        <taxon>Pentapetalae</taxon>
        <taxon>rosids</taxon>
        <taxon>fabids</taxon>
        <taxon>Rosales</taxon>
        <taxon>Rosaceae</taxon>
        <taxon>Amygdaloideae</taxon>
        <taxon>Amygdaleae</taxon>
        <taxon>Prunus</taxon>
    </lineage>
</organism>
<accession>A0AAD4V3Z1</accession>
<dbReference type="Proteomes" id="UP001054821">
    <property type="component" value="Chromosome 7"/>
</dbReference>
<reference evidence="1 2" key="1">
    <citation type="journal article" date="2022" name="G3 (Bethesda)">
        <title>Whole-genome sequence and methylome profiling of the almond [Prunus dulcis (Mill.) D.A. Webb] cultivar 'Nonpareil'.</title>
        <authorList>
            <person name="D'Amico-Willman K.M."/>
            <person name="Ouma W.Z."/>
            <person name="Meulia T."/>
            <person name="Sideli G.M."/>
            <person name="Gradziel T.M."/>
            <person name="Fresnedo-Ramirez J."/>
        </authorList>
    </citation>
    <scope>NUCLEOTIDE SEQUENCE [LARGE SCALE GENOMIC DNA]</scope>
    <source>
        <strain evidence="1">Clone GOH B32 T37-40</strain>
    </source>
</reference>
<protein>
    <submittedName>
        <fullName evidence="1">Uncharacterized protein</fullName>
    </submittedName>
</protein>
<evidence type="ECO:0000313" key="1">
    <source>
        <dbReference type="EMBL" id="KAI5318029.1"/>
    </source>
</evidence>
<dbReference type="EMBL" id="JAJFAZ020000007">
    <property type="protein sequence ID" value="KAI5318029.1"/>
    <property type="molecule type" value="Genomic_DNA"/>
</dbReference>
<keyword evidence="2" id="KW-1185">Reference proteome</keyword>